<reference evidence="3" key="1">
    <citation type="journal article" date="2019" name="Int. J. Syst. Evol. Microbiol.">
        <title>The Global Catalogue of Microorganisms (GCM) 10K type strain sequencing project: providing services to taxonomists for standard genome sequencing and annotation.</title>
        <authorList>
            <consortium name="The Broad Institute Genomics Platform"/>
            <consortium name="The Broad Institute Genome Sequencing Center for Infectious Disease"/>
            <person name="Wu L."/>
            <person name="Ma J."/>
        </authorList>
    </citation>
    <scope>NUCLEOTIDE SEQUENCE [LARGE SCALE GENOMIC DNA]</scope>
    <source>
        <strain evidence="3">JCM 4395</strain>
    </source>
</reference>
<sequence>MPASTLKSTARPRKSRTRSRNISPRPALALSSLKPHQYDLHPYCASLICPDCKTWVPITGLNAKKQKLVPHDTGVAGKDPAVRCQGSNRLISVDVLVKEWQGQMETGGPEANGRRSARQHYKPLPAPAKPVTKMAPEPETADDALTAYREHLKKCRNSNAAGHCGGTHRCADGTRLAKLYEQLKRAEPIRQREARVDALLARHRSTRAWAAHSEATANAKTTAKRSGTTVEEANNSCRIRKADTVSDYRGPQVPLKPIRIGA</sequence>
<dbReference type="Proteomes" id="UP001501777">
    <property type="component" value="Unassembled WGS sequence"/>
</dbReference>
<name>A0ABP6AVF6_STRLO</name>
<feature type="region of interest" description="Disordered" evidence="1">
    <location>
        <begin position="1"/>
        <end position="24"/>
    </location>
</feature>
<accession>A0ABP6AVF6</accession>
<organism evidence="2 3">
    <name type="scientific">Streptomyces longisporus</name>
    <dbReference type="NCBI Taxonomy" id="1948"/>
    <lineage>
        <taxon>Bacteria</taxon>
        <taxon>Bacillati</taxon>
        <taxon>Actinomycetota</taxon>
        <taxon>Actinomycetes</taxon>
        <taxon>Kitasatosporales</taxon>
        <taxon>Streptomycetaceae</taxon>
        <taxon>Streptomyces</taxon>
    </lineage>
</organism>
<feature type="region of interest" description="Disordered" evidence="1">
    <location>
        <begin position="104"/>
        <end position="136"/>
    </location>
</feature>
<dbReference type="EMBL" id="BAAASG010000040">
    <property type="protein sequence ID" value="GAA2523848.1"/>
    <property type="molecule type" value="Genomic_DNA"/>
</dbReference>
<feature type="compositionally biased region" description="Basic residues" evidence="1">
    <location>
        <begin position="10"/>
        <end position="19"/>
    </location>
</feature>
<evidence type="ECO:0000313" key="2">
    <source>
        <dbReference type="EMBL" id="GAA2523848.1"/>
    </source>
</evidence>
<comment type="caution">
    <text evidence="2">The sequence shown here is derived from an EMBL/GenBank/DDBJ whole genome shotgun (WGS) entry which is preliminary data.</text>
</comment>
<evidence type="ECO:0000256" key="1">
    <source>
        <dbReference type="SAM" id="MobiDB-lite"/>
    </source>
</evidence>
<protein>
    <submittedName>
        <fullName evidence="2">Uncharacterized protein</fullName>
    </submittedName>
</protein>
<dbReference type="RefSeq" id="WP_344407018.1">
    <property type="nucleotide sequence ID" value="NZ_BAAASG010000040.1"/>
</dbReference>
<proteinExistence type="predicted"/>
<keyword evidence="3" id="KW-1185">Reference proteome</keyword>
<gene>
    <name evidence="2" type="ORF">GCM10010276_88720</name>
</gene>
<evidence type="ECO:0000313" key="3">
    <source>
        <dbReference type="Proteomes" id="UP001501777"/>
    </source>
</evidence>